<dbReference type="Proteomes" id="UP000593576">
    <property type="component" value="Unassembled WGS sequence"/>
</dbReference>
<keyword evidence="2" id="KW-1185">Reference proteome</keyword>
<evidence type="ECO:0008006" key="3">
    <source>
        <dbReference type="Google" id="ProtNLM"/>
    </source>
</evidence>
<gene>
    <name evidence="1" type="ORF">Goshw_029485</name>
</gene>
<dbReference type="AlphaFoldDB" id="A0A7J9KVP9"/>
<evidence type="ECO:0000313" key="2">
    <source>
        <dbReference type="Proteomes" id="UP000593576"/>
    </source>
</evidence>
<dbReference type="OrthoDB" id="1001345at2759"/>
<accession>A0A7J9KVP9</accession>
<comment type="caution">
    <text evidence="1">The sequence shown here is derived from an EMBL/GenBank/DDBJ whole genome shotgun (WGS) entry which is preliminary data.</text>
</comment>
<protein>
    <recommendedName>
        <fullName evidence="3">DUF4283 domain-containing protein</fullName>
    </recommendedName>
</protein>
<dbReference type="InterPro" id="IPR040256">
    <property type="entry name" value="At4g02000-like"/>
</dbReference>
<evidence type="ECO:0000313" key="1">
    <source>
        <dbReference type="EMBL" id="MBA0850416.1"/>
    </source>
</evidence>
<dbReference type="PANTHER" id="PTHR31286">
    <property type="entry name" value="GLYCINE-RICH CELL WALL STRUCTURAL PROTEIN 1.8-LIKE"/>
    <property type="match status" value="1"/>
</dbReference>
<organism evidence="1 2">
    <name type="scientific">Gossypium schwendimanii</name>
    <name type="common">Cotton</name>
    <dbReference type="NCBI Taxonomy" id="34291"/>
    <lineage>
        <taxon>Eukaryota</taxon>
        <taxon>Viridiplantae</taxon>
        <taxon>Streptophyta</taxon>
        <taxon>Embryophyta</taxon>
        <taxon>Tracheophyta</taxon>
        <taxon>Spermatophyta</taxon>
        <taxon>Magnoliopsida</taxon>
        <taxon>eudicotyledons</taxon>
        <taxon>Gunneridae</taxon>
        <taxon>Pentapetalae</taxon>
        <taxon>rosids</taxon>
        <taxon>malvids</taxon>
        <taxon>Malvales</taxon>
        <taxon>Malvaceae</taxon>
        <taxon>Malvoideae</taxon>
        <taxon>Gossypium</taxon>
    </lineage>
</organism>
<name>A0A7J9KVP9_GOSSC</name>
<sequence length="235" mass="26309">MWVSSKVHSELFVKENGSGKTSKTKIQTEYLNINITWSPSGGRSRGVARVTIKVRRRTELPPDSNDPRVDGDGRKVLEDSLPKMSYKHSLMCAPGSKESLRMVDDFDIQDGDVRTELVGGIPSITFSDREDGYNKVLTNGAWVIFGQYLTVRPWSSDFSMNQDEVRVQVVWVRLPGLSESYYLSCILKAIGKAIGSMVRINENIVSATRGRFARLAICVDLRKPLISKVMINGHL</sequence>
<dbReference type="EMBL" id="JABFAF010000002">
    <property type="protein sequence ID" value="MBA0850416.1"/>
    <property type="molecule type" value="Genomic_DNA"/>
</dbReference>
<dbReference type="PANTHER" id="PTHR31286:SF99">
    <property type="entry name" value="DUF4283 DOMAIN-CONTAINING PROTEIN"/>
    <property type="match status" value="1"/>
</dbReference>
<proteinExistence type="predicted"/>
<reference evidence="1 2" key="1">
    <citation type="journal article" date="2019" name="Genome Biol. Evol.">
        <title>Insights into the evolution of the New World diploid cottons (Gossypium, subgenus Houzingenia) based on genome sequencing.</title>
        <authorList>
            <person name="Grover C.E."/>
            <person name="Arick M.A. 2nd"/>
            <person name="Thrash A."/>
            <person name="Conover J.L."/>
            <person name="Sanders W.S."/>
            <person name="Peterson D.G."/>
            <person name="Frelichowski J.E."/>
            <person name="Scheffler J.A."/>
            <person name="Scheffler B.E."/>
            <person name="Wendel J.F."/>
        </authorList>
    </citation>
    <scope>NUCLEOTIDE SEQUENCE [LARGE SCALE GENOMIC DNA]</scope>
    <source>
        <strain evidence="1">1</strain>
        <tissue evidence="1">Leaf</tissue>
    </source>
</reference>